<proteinExistence type="predicted"/>
<feature type="coiled-coil region" evidence="1">
    <location>
        <begin position="173"/>
        <end position="200"/>
    </location>
</feature>
<name>A0A0D1Y4W2_9EURO</name>
<dbReference type="HOGENOM" id="CLU_1304872_0_0_1"/>
<dbReference type="OrthoDB" id="343070at2759"/>
<dbReference type="AlphaFoldDB" id="A0A0D1Y4W2"/>
<evidence type="ECO:0000313" key="2">
    <source>
        <dbReference type="EMBL" id="KIW09961.1"/>
    </source>
</evidence>
<dbReference type="STRING" id="91928.A0A0D1Y4W2"/>
<accession>A0A0D1Y4W2</accession>
<dbReference type="Proteomes" id="UP000053328">
    <property type="component" value="Unassembled WGS sequence"/>
</dbReference>
<reference evidence="2 3" key="1">
    <citation type="submission" date="2015-01" db="EMBL/GenBank/DDBJ databases">
        <title>The Genome Sequence of Exophiala spinifera CBS89968.</title>
        <authorList>
            <consortium name="The Broad Institute Genomics Platform"/>
            <person name="Cuomo C."/>
            <person name="de Hoog S."/>
            <person name="Gorbushina A."/>
            <person name="Stielow B."/>
            <person name="Teixiera M."/>
            <person name="Abouelleil A."/>
            <person name="Chapman S.B."/>
            <person name="Priest M."/>
            <person name="Young S.K."/>
            <person name="Wortman J."/>
            <person name="Nusbaum C."/>
            <person name="Birren B."/>
        </authorList>
    </citation>
    <scope>NUCLEOTIDE SEQUENCE [LARGE SCALE GENOMIC DNA]</scope>
    <source>
        <strain evidence="2 3">CBS 89968</strain>
    </source>
</reference>
<protein>
    <submittedName>
        <fullName evidence="2">Uncharacterized protein</fullName>
    </submittedName>
</protein>
<dbReference type="EMBL" id="KN847501">
    <property type="protein sequence ID" value="KIW09961.1"/>
    <property type="molecule type" value="Genomic_DNA"/>
</dbReference>
<keyword evidence="1" id="KW-0175">Coiled coil</keyword>
<evidence type="ECO:0000313" key="3">
    <source>
        <dbReference type="Proteomes" id="UP000053328"/>
    </source>
</evidence>
<dbReference type="GeneID" id="27338820"/>
<gene>
    <name evidence="2" type="ORF">PV08_11737</name>
</gene>
<feature type="coiled-coil region" evidence="1">
    <location>
        <begin position="87"/>
        <end position="146"/>
    </location>
</feature>
<sequence length="211" mass="23807">MSNEMAPGLQAVYVAYNLEEKGKFAKQRARQRFNRFRLEATACGFLRFPKKSSPGGFQLLLKLPRTHVLQNSKTWSNFEKDILSKYNRVDSAELKALKERITTLEKERDEIKTEYDSAVAERDEARTALQKHVDDLSTVIKNAKAEQKTVLETQFKEVLRKNRTILVERKAELDAALAEKVVLQKELDSAKAQLAVASAQGGPPKESDGIG</sequence>
<dbReference type="VEuPathDB" id="FungiDB:PV08_11737"/>
<dbReference type="RefSeq" id="XP_016230177.1">
    <property type="nucleotide sequence ID" value="XM_016386045.1"/>
</dbReference>
<organism evidence="2 3">
    <name type="scientific">Exophiala spinifera</name>
    <dbReference type="NCBI Taxonomy" id="91928"/>
    <lineage>
        <taxon>Eukaryota</taxon>
        <taxon>Fungi</taxon>
        <taxon>Dikarya</taxon>
        <taxon>Ascomycota</taxon>
        <taxon>Pezizomycotina</taxon>
        <taxon>Eurotiomycetes</taxon>
        <taxon>Chaetothyriomycetidae</taxon>
        <taxon>Chaetothyriales</taxon>
        <taxon>Herpotrichiellaceae</taxon>
        <taxon>Exophiala</taxon>
    </lineage>
</organism>
<keyword evidence="3" id="KW-1185">Reference proteome</keyword>
<evidence type="ECO:0000256" key="1">
    <source>
        <dbReference type="SAM" id="Coils"/>
    </source>
</evidence>